<feature type="compositionally biased region" description="Low complexity" evidence="5">
    <location>
        <begin position="1021"/>
        <end position="1039"/>
    </location>
</feature>
<feature type="compositionally biased region" description="Basic and acidic residues" evidence="5">
    <location>
        <begin position="700"/>
        <end position="711"/>
    </location>
</feature>
<dbReference type="PROSITE" id="PS50048">
    <property type="entry name" value="ZN2_CY6_FUNGAL_2"/>
    <property type="match status" value="3"/>
</dbReference>
<evidence type="ECO:0000256" key="1">
    <source>
        <dbReference type="ARBA" id="ARBA00023015"/>
    </source>
</evidence>
<dbReference type="InterPro" id="IPR001138">
    <property type="entry name" value="Zn2Cys6_DnaBD"/>
</dbReference>
<feature type="compositionally biased region" description="Low complexity" evidence="5">
    <location>
        <begin position="328"/>
        <end position="339"/>
    </location>
</feature>
<feature type="compositionally biased region" description="Pro residues" evidence="5">
    <location>
        <begin position="359"/>
        <end position="371"/>
    </location>
</feature>
<evidence type="ECO:0000313" key="7">
    <source>
        <dbReference type="EMBL" id="KAB5589265.1"/>
    </source>
</evidence>
<gene>
    <name evidence="7" type="ORF">CTheo_7302</name>
</gene>
<protein>
    <submittedName>
        <fullName evidence="7">Fungal Zn, 2-cys(6) binuclear cluster domain containing protein</fullName>
    </submittedName>
</protein>
<feature type="domain" description="Zn(2)-C6 fungal-type" evidence="6">
    <location>
        <begin position="511"/>
        <end position="540"/>
    </location>
</feature>
<dbReference type="GO" id="GO:0000981">
    <property type="term" value="F:DNA-binding transcription factor activity, RNA polymerase II-specific"/>
    <property type="evidence" value="ECO:0007669"/>
    <property type="project" value="InterPro"/>
</dbReference>
<feature type="domain" description="Zn(2)-C6 fungal-type" evidence="6">
    <location>
        <begin position="721"/>
        <end position="751"/>
    </location>
</feature>
<feature type="compositionally biased region" description="Low complexity" evidence="5">
    <location>
        <begin position="397"/>
        <end position="416"/>
    </location>
</feature>
<feature type="region of interest" description="Disordered" evidence="5">
    <location>
        <begin position="250"/>
        <end position="372"/>
    </location>
</feature>
<dbReference type="PANTHER" id="PTHR47424:SF3">
    <property type="entry name" value="REGULATORY PROTEIN GAL4"/>
    <property type="match status" value="1"/>
</dbReference>
<feature type="region of interest" description="Disordered" evidence="5">
    <location>
        <begin position="687"/>
        <end position="711"/>
    </location>
</feature>
<keyword evidence="4" id="KW-0539">Nucleus</keyword>
<feature type="region of interest" description="Disordered" evidence="5">
    <location>
        <begin position="397"/>
        <end position="429"/>
    </location>
</feature>
<feature type="compositionally biased region" description="Pro residues" evidence="5">
    <location>
        <begin position="417"/>
        <end position="429"/>
    </location>
</feature>
<accession>A0A5N5QBY9</accession>
<dbReference type="Gene3D" id="4.10.240.10">
    <property type="entry name" value="Zn(2)-C6 fungal-type DNA-binding domain"/>
    <property type="match status" value="3"/>
</dbReference>
<dbReference type="SUPFAM" id="SSF57701">
    <property type="entry name" value="Zn2/Cys6 DNA-binding domain"/>
    <property type="match status" value="3"/>
</dbReference>
<feature type="domain" description="Zn(2)-C6 fungal-type" evidence="6">
    <location>
        <begin position="920"/>
        <end position="950"/>
    </location>
</feature>
<keyword evidence="3" id="KW-0804">Transcription</keyword>
<feature type="compositionally biased region" description="Polar residues" evidence="5">
    <location>
        <begin position="547"/>
        <end position="582"/>
    </location>
</feature>
<feature type="region of interest" description="Disordered" evidence="5">
    <location>
        <begin position="875"/>
        <end position="914"/>
    </location>
</feature>
<dbReference type="Pfam" id="PF00172">
    <property type="entry name" value="Zn_clus"/>
    <property type="match status" value="3"/>
</dbReference>
<reference evidence="7 8" key="1">
    <citation type="journal article" date="2019" name="Fungal Biol. Biotechnol.">
        <title>Draft genome sequence of fastidious pathogen Ceratobasidium theobromae, which causes vascular-streak dieback in Theobroma cacao.</title>
        <authorList>
            <person name="Ali S.S."/>
            <person name="Asman A."/>
            <person name="Shao J."/>
            <person name="Firmansyah A.P."/>
            <person name="Susilo A.W."/>
            <person name="Rosmana A."/>
            <person name="McMahon P."/>
            <person name="Junaid M."/>
            <person name="Guest D."/>
            <person name="Kheng T.Y."/>
            <person name="Meinhardt L.W."/>
            <person name="Bailey B.A."/>
        </authorList>
    </citation>
    <scope>NUCLEOTIDE SEQUENCE [LARGE SCALE GENOMIC DNA]</scope>
    <source>
        <strain evidence="7 8">CT2</strain>
    </source>
</reference>
<feature type="compositionally biased region" description="Low complexity" evidence="5">
    <location>
        <begin position="587"/>
        <end position="620"/>
    </location>
</feature>
<dbReference type="GO" id="GO:0008270">
    <property type="term" value="F:zinc ion binding"/>
    <property type="evidence" value="ECO:0007669"/>
    <property type="project" value="InterPro"/>
</dbReference>
<dbReference type="PROSITE" id="PS00463">
    <property type="entry name" value="ZN2_CY6_FUNGAL_1"/>
    <property type="match status" value="3"/>
</dbReference>
<dbReference type="EMBL" id="SSOP01000295">
    <property type="protein sequence ID" value="KAB5589265.1"/>
    <property type="molecule type" value="Genomic_DNA"/>
</dbReference>
<dbReference type="InterPro" id="IPR036864">
    <property type="entry name" value="Zn2-C6_fun-type_DNA-bd_sf"/>
</dbReference>
<feature type="compositionally biased region" description="Pro residues" evidence="5">
    <location>
        <begin position="876"/>
        <end position="893"/>
    </location>
</feature>
<proteinExistence type="predicted"/>
<dbReference type="PANTHER" id="PTHR47424">
    <property type="entry name" value="REGULATORY PROTEIN GAL4"/>
    <property type="match status" value="1"/>
</dbReference>
<evidence type="ECO:0000313" key="8">
    <source>
        <dbReference type="Proteomes" id="UP000383932"/>
    </source>
</evidence>
<dbReference type="Proteomes" id="UP000383932">
    <property type="component" value="Unassembled WGS sequence"/>
</dbReference>
<evidence type="ECO:0000256" key="4">
    <source>
        <dbReference type="ARBA" id="ARBA00023242"/>
    </source>
</evidence>
<organism evidence="7 8">
    <name type="scientific">Ceratobasidium theobromae</name>
    <dbReference type="NCBI Taxonomy" id="1582974"/>
    <lineage>
        <taxon>Eukaryota</taxon>
        <taxon>Fungi</taxon>
        <taxon>Dikarya</taxon>
        <taxon>Basidiomycota</taxon>
        <taxon>Agaricomycotina</taxon>
        <taxon>Agaricomycetes</taxon>
        <taxon>Cantharellales</taxon>
        <taxon>Ceratobasidiaceae</taxon>
        <taxon>Ceratobasidium</taxon>
    </lineage>
</organism>
<dbReference type="OrthoDB" id="39175at2759"/>
<keyword evidence="1" id="KW-0805">Transcription regulation</keyword>
<evidence type="ECO:0000256" key="2">
    <source>
        <dbReference type="ARBA" id="ARBA00023125"/>
    </source>
</evidence>
<sequence>MRSESAALAYLRAEPLRMYAVAVRHELEEEIKIAAKLTIGKYDFASTEGASALADLRIPARDAVALMRMHMARGGALADMLISADSKPRYFAGFPTNCPPYGRCKQKEESMSELQRAWVREVVNILRSQPLDKAGRLFELEFLVGLKLRCGCSGCRDTEIYEAQHACDCPGSSKSEGATLLLAALDQVQCIRDSCRPSYYILWHPPHSHLSKLQSLWWGPGREAKFTGIQATGQVYGATESGVMSASEKDLNNISPSHQGSNVAGNTGGNGGSVVNHDTSGVTYYGHPPSQAPVALQHTQATADPGALSNKPQGQKPLPSQKPQPTISSASNQKSKQSARLPPNTPTTIKPSATASAPSGPPKNAPAPTPPGSAAVMAAVMAQAQVTAGQAVAAQQANKQQQQQQAPASTLAQPSAAQPPAPPIPAPQAPQAYPPYPYPYYLPPGQPGAPPYLYPGAPGAPAFLPAGTPGQGGAPPGYPYMYTMYPAPIPVPHTPAAPPVKEKKSQRTYQACQKCRQWKAKCNGLRPCNHCQKKGVTCEYAERRNMTTPSETNNVDQNATQEGPANSVSAQTSDAKTAGSSIERTEASAQPQATTPTATGASPQPQPQPAVQQPLVQASPSHPNQVAQPPPPMAMYPPPPPGYAYPQIYPGMPFPPPGPDPNVSYPHFVGMQYAQPYGPYMWAAPPLPPGHEQAPGTNNGEHEEGERDADGKLKIKRTFQACQKCRQRKAKCNGARPSCQHCATRGLVCEYAKERSKPRGTNGEEGEESLESQSTEAPTTMDPNQAIVTNAAPAVPSSTANPGAPAVPVAAPPNMFQPPFPYDPNAYNPHVDPHQHGGQPIYPFPYGYGHPSGFGSIAGPPLVHIGEEGSVAPYHPTIPPPVVAPGPTPPNPTTPGSSKRPRAVRPPGAPGSGKTRIFQACERCRERKAKCDGVRPVCTHCATRDLNCEWADKRRMRGPAKGITPKRNRPEGNFAANERADANVGMAAIPITLSAAGLQAIEQHNLAGTVTRKRKRRQSHSSGSPSPSESSSSSESSPSESDDDDGDRGVGAEVVPTGWS</sequence>
<dbReference type="AlphaFoldDB" id="A0A5N5QBY9"/>
<keyword evidence="2" id="KW-0238">DNA-binding</keyword>
<feature type="region of interest" description="Disordered" evidence="5">
    <location>
        <begin position="754"/>
        <end position="781"/>
    </location>
</feature>
<dbReference type="CDD" id="cd00067">
    <property type="entry name" value="GAL4"/>
    <property type="match status" value="3"/>
</dbReference>
<evidence type="ECO:0000259" key="6">
    <source>
        <dbReference type="PROSITE" id="PS50048"/>
    </source>
</evidence>
<name>A0A5N5QBY9_9AGAM</name>
<dbReference type="GO" id="GO:0003677">
    <property type="term" value="F:DNA binding"/>
    <property type="evidence" value="ECO:0007669"/>
    <property type="project" value="UniProtKB-KW"/>
</dbReference>
<keyword evidence="8" id="KW-1185">Reference proteome</keyword>
<evidence type="ECO:0000256" key="3">
    <source>
        <dbReference type="ARBA" id="ARBA00023163"/>
    </source>
</evidence>
<feature type="region of interest" description="Disordered" evidence="5">
    <location>
        <begin position="547"/>
        <end position="635"/>
    </location>
</feature>
<comment type="caution">
    <text evidence="7">The sequence shown here is derived from an EMBL/GenBank/DDBJ whole genome shotgun (WGS) entry which is preliminary data.</text>
</comment>
<evidence type="ECO:0000256" key="5">
    <source>
        <dbReference type="SAM" id="MobiDB-lite"/>
    </source>
</evidence>
<dbReference type="SMART" id="SM00066">
    <property type="entry name" value="GAL4"/>
    <property type="match status" value="3"/>
</dbReference>
<dbReference type="InterPro" id="IPR051127">
    <property type="entry name" value="Fungal_SecMet_Regulators"/>
</dbReference>
<feature type="region of interest" description="Disordered" evidence="5">
    <location>
        <begin position="1007"/>
        <end position="1060"/>
    </location>
</feature>